<name>A0A084VXA3_ANOSI</name>
<dbReference type="EnsemblMetazoa" id="ASIC010308-RA">
    <property type="protein sequence ID" value="ASIC010308-PA"/>
    <property type="gene ID" value="ASIC010308"/>
</dbReference>
<dbReference type="Proteomes" id="UP000030765">
    <property type="component" value="Unassembled WGS sequence"/>
</dbReference>
<evidence type="ECO:0000313" key="2">
    <source>
        <dbReference type="EMBL" id="KFB42597.1"/>
    </source>
</evidence>
<proteinExistence type="predicted"/>
<sequence length="126" mass="13583">MKPFRAGFCQSEDCRGPVPMVPMVPANDGTVAKEIDGITRVQKIANLGEQKKVELQHCIAKEKSFHNPVFRQVPESSPPLYSSHTAPDSESSKVGGIGAADTILTPEAAKSKTIRRPVSIALRGML</sequence>
<evidence type="ECO:0000313" key="3">
    <source>
        <dbReference type="EnsemblMetazoa" id="ASIC010308-PA"/>
    </source>
</evidence>
<accession>A0A084VXA3</accession>
<reference evidence="3" key="2">
    <citation type="submission" date="2020-05" db="UniProtKB">
        <authorList>
            <consortium name="EnsemblMetazoa"/>
        </authorList>
    </citation>
    <scope>IDENTIFICATION</scope>
</reference>
<keyword evidence="4" id="KW-1185">Reference proteome</keyword>
<reference evidence="2 4" key="1">
    <citation type="journal article" date="2014" name="BMC Genomics">
        <title>Genome sequence of Anopheles sinensis provides insight into genetics basis of mosquito competence for malaria parasites.</title>
        <authorList>
            <person name="Zhou D."/>
            <person name="Zhang D."/>
            <person name="Ding G."/>
            <person name="Shi L."/>
            <person name="Hou Q."/>
            <person name="Ye Y."/>
            <person name="Xu Y."/>
            <person name="Zhou H."/>
            <person name="Xiong C."/>
            <person name="Li S."/>
            <person name="Yu J."/>
            <person name="Hong S."/>
            <person name="Yu X."/>
            <person name="Zou P."/>
            <person name="Chen C."/>
            <person name="Chang X."/>
            <person name="Wang W."/>
            <person name="Lv Y."/>
            <person name="Sun Y."/>
            <person name="Ma L."/>
            <person name="Shen B."/>
            <person name="Zhu C."/>
        </authorList>
    </citation>
    <scope>NUCLEOTIDE SEQUENCE [LARGE SCALE GENOMIC DNA]</scope>
</reference>
<feature type="compositionally biased region" description="Polar residues" evidence="1">
    <location>
        <begin position="79"/>
        <end position="89"/>
    </location>
</feature>
<dbReference type="EMBL" id="KE525196">
    <property type="protein sequence ID" value="KFB42597.1"/>
    <property type="molecule type" value="Genomic_DNA"/>
</dbReference>
<protein>
    <submittedName>
        <fullName evidence="2 3">Type II secretion system protein J</fullName>
    </submittedName>
</protein>
<dbReference type="AlphaFoldDB" id="A0A084VXA3"/>
<dbReference type="EMBL" id="ATLV01017887">
    <property type="status" value="NOT_ANNOTATED_CDS"/>
    <property type="molecule type" value="Genomic_DNA"/>
</dbReference>
<organism evidence="2">
    <name type="scientific">Anopheles sinensis</name>
    <name type="common">Mosquito</name>
    <dbReference type="NCBI Taxonomy" id="74873"/>
    <lineage>
        <taxon>Eukaryota</taxon>
        <taxon>Metazoa</taxon>
        <taxon>Ecdysozoa</taxon>
        <taxon>Arthropoda</taxon>
        <taxon>Hexapoda</taxon>
        <taxon>Insecta</taxon>
        <taxon>Pterygota</taxon>
        <taxon>Neoptera</taxon>
        <taxon>Endopterygota</taxon>
        <taxon>Diptera</taxon>
        <taxon>Nematocera</taxon>
        <taxon>Culicoidea</taxon>
        <taxon>Culicidae</taxon>
        <taxon>Anophelinae</taxon>
        <taxon>Anopheles</taxon>
    </lineage>
</organism>
<feature type="region of interest" description="Disordered" evidence="1">
    <location>
        <begin position="70"/>
        <end position="97"/>
    </location>
</feature>
<evidence type="ECO:0000313" key="4">
    <source>
        <dbReference type="Proteomes" id="UP000030765"/>
    </source>
</evidence>
<dbReference type="VEuPathDB" id="VectorBase:ASIC010308"/>
<evidence type="ECO:0000256" key="1">
    <source>
        <dbReference type="SAM" id="MobiDB-lite"/>
    </source>
</evidence>
<gene>
    <name evidence="2" type="ORF">ZHAS_00010308</name>
</gene>